<evidence type="ECO:0000256" key="2">
    <source>
        <dbReference type="SAM" id="SignalP"/>
    </source>
</evidence>
<dbReference type="InterPro" id="IPR000192">
    <property type="entry name" value="Aminotrans_V_dom"/>
</dbReference>
<dbReference type="EMBL" id="SGIS01000002">
    <property type="protein sequence ID" value="RZF66072.1"/>
    <property type="molecule type" value="Genomic_DNA"/>
</dbReference>
<reference evidence="4 5" key="1">
    <citation type="submission" date="2019-02" db="EMBL/GenBank/DDBJ databases">
        <authorList>
            <person name="Li Y."/>
        </authorList>
    </citation>
    <scope>NUCLEOTIDE SEQUENCE [LARGE SCALE GENOMIC DNA]</scope>
    <source>
        <strain evidence="4 5">3-7</strain>
    </source>
</reference>
<comment type="caution">
    <text evidence="4">The sequence shown here is derived from an EMBL/GenBank/DDBJ whole genome shotgun (WGS) entry which is preliminary data.</text>
</comment>
<keyword evidence="4" id="KW-0808">Transferase</keyword>
<dbReference type="GO" id="GO:0008483">
    <property type="term" value="F:transaminase activity"/>
    <property type="evidence" value="ECO:0007669"/>
    <property type="project" value="UniProtKB-KW"/>
</dbReference>
<protein>
    <submittedName>
        <fullName evidence="4">Aminotransferase class V-fold PLP-dependent enzyme</fullName>
    </submittedName>
</protein>
<dbReference type="InterPro" id="IPR015424">
    <property type="entry name" value="PyrdxlP-dep_Trfase"/>
</dbReference>
<dbReference type="PROSITE" id="PS51318">
    <property type="entry name" value="TAT"/>
    <property type="match status" value="1"/>
</dbReference>
<dbReference type="RefSeq" id="WP_130154921.1">
    <property type="nucleotide sequence ID" value="NZ_SGIS01000002.1"/>
</dbReference>
<feature type="signal peptide" evidence="2">
    <location>
        <begin position="1"/>
        <end position="25"/>
    </location>
</feature>
<accession>A0A4Q6Y6N1</accession>
<dbReference type="PANTHER" id="PTHR43092">
    <property type="entry name" value="L-CYSTEINE DESULFHYDRASE"/>
    <property type="match status" value="1"/>
</dbReference>
<evidence type="ECO:0000256" key="1">
    <source>
        <dbReference type="ARBA" id="ARBA00022898"/>
    </source>
</evidence>
<keyword evidence="5" id="KW-1185">Reference proteome</keyword>
<dbReference type="InterPro" id="IPR015421">
    <property type="entry name" value="PyrdxlP-dep_Trfase_major"/>
</dbReference>
<keyword evidence="1" id="KW-0663">Pyridoxal phosphate</keyword>
<dbReference type="PANTHER" id="PTHR43092:SF6">
    <property type="entry name" value="BLR1280 PROTEIN"/>
    <property type="match status" value="1"/>
</dbReference>
<sequence length="416" mass="45394">MNKRDFLKTAGAVSLAALLDSPGFAARAPAELAQDEAFWAEIRTHFPTDNRFINLENGFYCFQPKDVFDAFVANAGAINGEASHYMRTKLDTDVVKMRTALAAFAGVPVEELVVTRNTTESLDTIINGIAWQPGDEAVMATQDYGSMMDMFALQARRHGIVNRIVQLPLDPASDAEIIAIYRKAITPKTKLLMVSHIVGGTGQVLPVAAICDMAHGLGVPVMVDGAHSFAHLDYKIADLRCDYFGASLHKWLSAPLGLGVLWVRRDRIAGLWPMFGDASMADDDIRKLNHRGTHPIHSDLTLPRAIAFHQAIGSERKMARLRFLQHSWTSRARAIPGVYLNTPRAPERTCAIANVGVRGVAPAALAETLLKDHNIYTVAIDRGEVKGVRVTPQIYTAPAELDALVVALKTIAGRKA</sequence>
<dbReference type="Gene3D" id="3.40.640.10">
    <property type="entry name" value="Type I PLP-dependent aspartate aminotransferase-like (Major domain)"/>
    <property type="match status" value="1"/>
</dbReference>
<dbReference type="InterPro" id="IPR015422">
    <property type="entry name" value="PyrdxlP-dep_Trfase_small"/>
</dbReference>
<dbReference type="Pfam" id="PF00266">
    <property type="entry name" value="Aminotran_5"/>
    <property type="match status" value="1"/>
</dbReference>
<dbReference type="Gene3D" id="3.90.1150.10">
    <property type="entry name" value="Aspartate Aminotransferase, domain 1"/>
    <property type="match status" value="1"/>
</dbReference>
<keyword evidence="4" id="KW-0032">Aminotransferase</keyword>
<feature type="chain" id="PRO_5020360762" evidence="2">
    <location>
        <begin position="26"/>
        <end position="416"/>
    </location>
</feature>
<gene>
    <name evidence="4" type="ORF">EWE75_01390</name>
</gene>
<dbReference type="AlphaFoldDB" id="A0A4Q6Y6N1"/>
<organism evidence="4 5">
    <name type="scientific">Sphingomonas populi</name>
    <dbReference type="NCBI Taxonomy" id="2484750"/>
    <lineage>
        <taxon>Bacteria</taxon>
        <taxon>Pseudomonadati</taxon>
        <taxon>Pseudomonadota</taxon>
        <taxon>Alphaproteobacteria</taxon>
        <taxon>Sphingomonadales</taxon>
        <taxon>Sphingomonadaceae</taxon>
        <taxon>Sphingomonas</taxon>
    </lineage>
</organism>
<dbReference type="SUPFAM" id="SSF53383">
    <property type="entry name" value="PLP-dependent transferases"/>
    <property type="match status" value="1"/>
</dbReference>
<dbReference type="Proteomes" id="UP000292085">
    <property type="component" value="Unassembled WGS sequence"/>
</dbReference>
<name>A0A4Q6Y6N1_9SPHN</name>
<dbReference type="InterPro" id="IPR006311">
    <property type="entry name" value="TAT_signal"/>
</dbReference>
<evidence type="ECO:0000259" key="3">
    <source>
        <dbReference type="Pfam" id="PF00266"/>
    </source>
</evidence>
<dbReference type="OrthoDB" id="9804366at2"/>
<evidence type="ECO:0000313" key="5">
    <source>
        <dbReference type="Proteomes" id="UP000292085"/>
    </source>
</evidence>
<evidence type="ECO:0000313" key="4">
    <source>
        <dbReference type="EMBL" id="RZF66072.1"/>
    </source>
</evidence>
<keyword evidence="2" id="KW-0732">Signal</keyword>
<feature type="domain" description="Aminotransferase class V" evidence="3">
    <location>
        <begin position="79"/>
        <end position="376"/>
    </location>
</feature>
<proteinExistence type="predicted"/>